<gene>
    <name evidence="2" type="ORF">GM920_12830</name>
</gene>
<name>A0ABR6EX82_9SPHI</name>
<dbReference type="Proteomes" id="UP000636110">
    <property type="component" value="Unassembled WGS sequence"/>
</dbReference>
<dbReference type="Gene3D" id="3.90.550.10">
    <property type="entry name" value="Spore Coat Polysaccharide Biosynthesis Protein SpsA, Chain A"/>
    <property type="match status" value="1"/>
</dbReference>
<evidence type="ECO:0000259" key="1">
    <source>
        <dbReference type="Pfam" id="PF00535"/>
    </source>
</evidence>
<evidence type="ECO:0000313" key="2">
    <source>
        <dbReference type="EMBL" id="MBB2149786.1"/>
    </source>
</evidence>
<dbReference type="InterPro" id="IPR029044">
    <property type="entry name" value="Nucleotide-diphossugar_trans"/>
</dbReference>
<organism evidence="2 3">
    <name type="scientific">Pedobacter gandavensis</name>
    <dbReference type="NCBI Taxonomy" id="2679963"/>
    <lineage>
        <taxon>Bacteria</taxon>
        <taxon>Pseudomonadati</taxon>
        <taxon>Bacteroidota</taxon>
        <taxon>Sphingobacteriia</taxon>
        <taxon>Sphingobacteriales</taxon>
        <taxon>Sphingobacteriaceae</taxon>
        <taxon>Pedobacter</taxon>
    </lineage>
</organism>
<dbReference type="InterPro" id="IPR001173">
    <property type="entry name" value="Glyco_trans_2-like"/>
</dbReference>
<sequence>MKNIEKKPSVFHPKTTATSMKTQFSKPKLLVLVVLYKKMISESPTISTLLLQHRDLFEVELVIWDNSPEKCPEAQIHELEKEFGQFQYRWTAENTWLSKLYNQVLAAHTYDYALLLDQDTEIPSYYFDKLSEALFKSPKVALFLPLVLHKEKVVSPGSWVYFKGKHWKKIKTGVIPAKNVLAITSGMVISAKVFCTHQMKFDERLSLYGIDTGFMLNFSKFEKQLCVLPIKFDHDTVLWSNPSADVMLGRFRNLKSTWPKILSDRPVARMLVYFYSMAVSFKLALKYQDARFLK</sequence>
<reference evidence="2 3" key="1">
    <citation type="submission" date="2019-11" db="EMBL/GenBank/DDBJ databases">
        <title>Description of Pedobacter sp. LMG 31462T.</title>
        <authorList>
            <person name="Carlier A."/>
            <person name="Qi S."/>
            <person name="Vandamme P."/>
        </authorList>
    </citation>
    <scope>NUCLEOTIDE SEQUENCE [LARGE SCALE GENOMIC DNA]</scope>
    <source>
        <strain evidence="2 3">LMG 31462</strain>
    </source>
</reference>
<evidence type="ECO:0000313" key="3">
    <source>
        <dbReference type="Proteomes" id="UP000636110"/>
    </source>
</evidence>
<feature type="domain" description="Glycosyltransferase 2-like" evidence="1">
    <location>
        <begin position="45"/>
        <end position="185"/>
    </location>
</feature>
<dbReference type="EMBL" id="WNXC01000004">
    <property type="protein sequence ID" value="MBB2149786.1"/>
    <property type="molecule type" value="Genomic_DNA"/>
</dbReference>
<comment type="caution">
    <text evidence="2">The sequence shown here is derived from an EMBL/GenBank/DDBJ whole genome shotgun (WGS) entry which is preliminary data.</text>
</comment>
<accession>A0ABR6EX82</accession>
<dbReference type="Pfam" id="PF00535">
    <property type="entry name" value="Glycos_transf_2"/>
    <property type="match status" value="1"/>
</dbReference>
<protein>
    <submittedName>
        <fullName evidence="2">Glycosyltransferase</fullName>
    </submittedName>
</protein>
<dbReference type="SUPFAM" id="SSF53448">
    <property type="entry name" value="Nucleotide-diphospho-sugar transferases"/>
    <property type="match status" value="1"/>
</dbReference>
<proteinExistence type="predicted"/>
<keyword evidence="3" id="KW-1185">Reference proteome</keyword>
<dbReference type="RefSeq" id="WP_182957849.1">
    <property type="nucleotide sequence ID" value="NZ_WNXC01000004.1"/>
</dbReference>